<keyword evidence="3" id="KW-1185">Reference proteome</keyword>
<organism evidence="2 3">
    <name type="scientific">Rubrobacter marinus</name>
    <dbReference type="NCBI Taxonomy" id="2653852"/>
    <lineage>
        <taxon>Bacteria</taxon>
        <taxon>Bacillati</taxon>
        <taxon>Actinomycetota</taxon>
        <taxon>Rubrobacteria</taxon>
        <taxon>Rubrobacterales</taxon>
        <taxon>Rubrobacteraceae</taxon>
        <taxon>Rubrobacter</taxon>
    </lineage>
</organism>
<dbReference type="Proteomes" id="UP000502706">
    <property type="component" value="Chromosome"/>
</dbReference>
<dbReference type="KEGG" id="rmar:GBA65_08320"/>
<dbReference type="InterPro" id="IPR011059">
    <property type="entry name" value="Metal-dep_hydrolase_composite"/>
</dbReference>
<keyword evidence="2" id="KW-0378">Hydrolase</keyword>
<dbReference type="InterPro" id="IPR050138">
    <property type="entry name" value="DHOase/Allantoinase_Hydrolase"/>
</dbReference>
<dbReference type="RefSeq" id="WP_166396204.1">
    <property type="nucleotide sequence ID" value="NZ_CP045121.1"/>
</dbReference>
<dbReference type="InterPro" id="IPR032466">
    <property type="entry name" value="Metal_Hydrolase"/>
</dbReference>
<name>A0A6G8PWH2_9ACTN</name>
<gene>
    <name evidence="2" type="ORF">GBA65_08320</name>
</gene>
<dbReference type="Gene3D" id="2.30.40.10">
    <property type="entry name" value="Urease, subunit C, domain 1"/>
    <property type="match status" value="1"/>
</dbReference>
<protein>
    <submittedName>
        <fullName evidence="2">Amidohydrolase family protein</fullName>
    </submittedName>
</protein>
<dbReference type="AlphaFoldDB" id="A0A6G8PWH2"/>
<accession>A0A6G8PWH2</accession>
<evidence type="ECO:0000313" key="3">
    <source>
        <dbReference type="Proteomes" id="UP000502706"/>
    </source>
</evidence>
<dbReference type="PANTHER" id="PTHR43668:SF2">
    <property type="entry name" value="ALLANTOINASE"/>
    <property type="match status" value="1"/>
</dbReference>
<reference evidence="2 3" key="1">
    <citation type="submission" date="2019-10" db="EMBL/GenBank/DDBJ databases">
        <title>Rubrobacter sp nov SCSIO 52915 isolated from a deep-sea sediment in the South China Sea.</title>
        <authorList>
            <person name="Chen R.W."/>
        </authorList>
    </citation>
    <scope>NUCLEOTIDE SEQUENCE [LARGE SCALE GENOMIC DNA]</scope>
    <source>
        <strain evidence="2 3">SCSIO 52915</strain>
    </source>
</reference>
<dbReference type="SUPFAM" id="SSF51556">
    <property type="entry name" value="Metallo-dependent hydrolases"/>
    <property type="match status" value="1"/>
</dbReference>
<sequence>MGRFDSVVLGGTAVLPGHGAVRADVGVKDGRIVAIGEGFSAGDADEVVDASGRLVLPGAVDPHFHLGIYRNITEDTKSETASSLVGGVTSIISYFRTGSHYLEKSGPYAEIYPEVLQATGGHSYVDYGYHLAPMVRDQVGEISRLVSEDGVCSFKYYMFYKGLDLSGASSDARGYTMSENYDLGHLFEIMEQVVEAQGERTDGSRVSLSIHCEQPELIRIFTERVKQEGVLTGLEAYSASRPTLTEHLAVAEVGVLAGHTRCPVNLLHLSSEEALGAAVELKRQHPELDARLETTLHHLALTYESYNDQRGKVNPPIRAQSDVEALWRGVKNGEIDWVCSDHACCSEEHKEGELWSALPGFGGTALVYPFMLTEGMRRGLSLERVVDLVATNPAKAYGLAPSKGALTIGADADIAVVDLDATYPVTTERLLSAQDHTPFEGMELAGWPVRTILRGKTVFADGETVGPASGAYLKRPLAADRPLTIS</sequence>
<dbReference type="GO" id="GO:0004038">
    <property type="term" value="F:allantoinase activity"/>
    <property type="evidence" value="ECO:0007669"/>
    <property type="project" value="TreeGrafter"/>
</dbReference>
<dbReference type="Gene3D" id="3.20.20.140">
    <property type="entry name" value="Metal-dependent hydrolases"/>
    <property type="match status" value="1"/>
</dbReference>
<dbReference type="PANTHER" id="PTHR43668">
    <property type="entry name" value="ALLANTOINASE"/>
    <property type="match status" value="1"/>
</dbReference>
<evidence type="ECO:0000259" key="1">
    <source>
        <dbReference type="Pfam" id="PF01979"/>
    </source>
</evidence>
<dbReference type="SUPFAM" id="SSF51338">
    <property type="entry name" value="Composite domain of metallo-dependent hydrolases"/>
    <property type="match status" value="1"/>
</dbReference>
<dbReference type="GO" id="GO:0005737">
    <property type="term" value="C:cytoplasm"/>
    <property type="evidence" value="ECO:0007669"/>
    <property type="project" value="TreeGrafter"/>
</dbReference>
<dbReference type="Pfam" id="PF01979">
    <property type="entry name" value="Amidohydro_1"/>
    <property type="match status" value="1"/>
</dbReference>
<dbReference type="InterPro" id="IPR006680">
    <property type="entry name" value="Amidohydro-rel"/>
</dbReference>
<dbReference type="GO" id="GO:0006145">
    <property type="term" value="P:purine nucleobase catabolic process"/>
    <property type="evidence" value="ECO:0007669"/>
    <property type="project" value="TreeGrafter"/>
</dbReference>
<proteinExistence type="predicted"/>
<evidence type="ECO:0000313" key="2">
    <source>
        <dbReference type="EMBL" id="QIN78525.1"/>
    </source>
</evidence>
<dbReference type="EMBL" id="CP045121">
    <property type="protein sequence ID" value="QIN78525.1"/>
    <property type="molecule type" value="Genomic_DNA"/>
</dbReference>
<feature type="domain" description="Amidohydrolase-related" evidence="1">
    <location>
        <begin position="319"/>
        <end position="458"/>
    </location>
</feature>